<feature type="compositionally biased region" description="Basic and acidic residues" evidence="1">
    <location>
        <begin position="105"/>
        <end position="117"/>
    </location>
</feature>
<reference evidence="2" key="1">
    <citation type="submission" date="2014-12" db="EMBL/GenBank/DDBJ databases">
        <title>Insight into the proteome of Arion vulgaris.</title>
        <authorList>
            <person name="Aradska J."/>
            <person name="Bulat T."/>
            <person name="Smidak R."/>
            <person name="Sarate P."/>
            <person name="Gangsoo J."/>
            <person name="Sialana F."/>
            <person name="Bilban M."/>
            <person name="Lubec G."/>
        </authorList>
    </citation>
    <scope>NUCLEOTIDE SEQUENCE</scope>
    <source>
        <tissue evidence="2">Skin</tissue>
    </source>
</reference>
<dbReference type="EMBL" id="HACG01051843">
    <property type="protein sequence ID" value="CEK98714.1"/>
    <property type="molecule type" value="Transcribed_RNA"/>
</dbReference>
<sequence length="135" mass="14300">MGATLDFILKTLITSSDFTSLENKNWDAIARLVPRTSAIQCSRRYEELLAGGSGVALQHLTHNFSSTVLPNSASGLSLAGSESSGQSFSCSRPGSSRPSSSKNKGNRDEKGKSDSKNDSQNVDLGQNGPVMVIHV</sequence>
<dbReference type="InterPro" id="IPR001005">
    <property type="entry name" value="SANT/Myb"/>
</dbReference>
<organism evidence="2">
    <name type="scientific">Arion vulgaris</name>
    <dbReference type="NCBI Taxonomy" id="1028688"/>
    <lineage>
        <taxon>Eukaryota</taxon>
        <taxon>Metazoa</taxon>
        <taxon>Spiralia</taxon>
        <taxon>Lophotrochozoa</taxon>
        <taxon>Mollusca</taxon>
        <taxon>Gastropoda</taxon>
        <taxon>Heterobranchia</taxon>
        <taxon>Euthyneura</taxon>
        <taxon>Panpulmonata</taxon>
        <taxon>Eupulmonata</taxon>
        <taxon>Stylommatophora</taxon>
        <taxon>Helicina</taxon>
        <taxon>Arionoidea</taxon>
        <taxon>Arionidae</taxon>
        <taxon>Arion</taxon>
    </lineage>
</organism>
<protein>
    <recommendedName>
        <fullName evidence="3">Myb-like domain-containing protein</fullName>
    </recommendedName>
</protein>
<evidence type="ECO:0000313" key="2">
    <source>
        <dbReference type="EMBL" id="CEK98714.1"/>
    </source>
</evidence>
<feature type="non-terminal residue" evidence="2">
    <location>
        <position position="135"/>
    </location>
</feature>
<evidence type="ECO:0000256" key="1">
    <source>
        <dbReference type="SAM" id="MobiDB-lite"/>
    </source>
</evidence>
<gene>
    <name evidence="2" type="primary">ORF219411</name>
</gene>
<dbReference type="AlphaFoldDB" id="A0A0B7BZR2"/>
<proteinExistence type="predicted"/>
<name>A0A0B7BZR2_9EUPU</name>
<evidence type="ECO:0008006" key="3">
    <source>
        <dbReference type="Google" id="ProtNLM"/>
    </source>
</evidence>
<feature type="region of interest" description="Disordered" evidence="1">
    <location>
        <begin position="74"/>
        <end position="135"/>
    </location>
</feature>
<dbReference type="CDD" id="cd00167">
    <property type="entry name" value="SANT"/>
    <property type="match status" value="1"/>
</dbReference>
<feature type="compositionally biased region" description="Low complexity" evidence="1">
    <location>
        <begin position="74"/>
        <end position="101"/>
    </location>
</feature>
<accession>A0A0B7BZR2</accession>